<dbReference type="Proteomes" id="UP000256572">
    <property type="component" value="Chromosome"/>
</dbReference>
<dbReference type="AlphaFoldDB" id="A0AAN1PFE0"/>
<reference evidence="1 2" key="1">
    <citation type="submission" date="2017-09" db="EMBL/GenBank/DDBJ databases">
        <authorList>
            <person name="Kim K.H."/>
            <person name="Chun B.H."/>
            <person name="Han G.S."/>
            <person name="Hyun S.G."/>
            <person name="Jeon C.O."/>
        </authorList>
    </citation>
    <scope>NUCLEOTIDE SEQUENCE [LARGE SCALE GENOMIC DNA]</scope>
    <source>
        <strain evidence="1 2">SH</strain>
    </source>
</reference>
<name>A0AAN1PFE0_9PROT</name>
<dbReference type="EMBL" id="CP023189">
    <property type="protein sequence ID" value="AXM99170.1"/>
    <property type="molecule type" value="Genomic_DNA"/>
</dbReference>
<proteinExistence type="predicted"/>
<dbReference type="RefSeq" id="WP_035351009.1">
    <property type="nucleotide sequence ID" value="NZ_CP023189.1"/>
</dbReference>
<gene>
    <name evidence="1" type="ORF">CJF59_00220</name>
</gene>
<protein>
    <submittedName>
        <fullName evidence="1">Uncharacterized protein</fullName>
    </submittedName>
</protein>
<evidence type="ECO:0000313" key="1">
    <source>
        <dbReference type="EMBL" id="AXM99170.1"/>
    </source>
</evidence>
<organism evidence="1 2">
    <name type="scientific">Acetobacter pomorum</name>
    <dbReference type="NCBI Taxonomy" id="65959"/>
    <lineage>
        <taxon>Bacteria</taxon>
        <taxon>Pseudomonadati</taxon>
        <taxon>Pseudomonadota</taxon>
        <taxon>Alphaproteobacteria</taxon>
        <taxon>Acetobacterales</taxon>
        <taxon>Acetobacteraceae</taxon>
        <taxon>Acetobacter</taxon>
    </lineage>
</organism>
<evidence type="ECO:0000313" key="2">
    <source>
        <dbReference type="Proteomes" id="UP000256572"/>
    </source>
</evidence>
<accession>A0AAN1PFE0</accession>
<reference evidence="1 2" key="2">
    <citation type="submission" date="2018-08" db="EMBL/GenBank/DDBJ databases">
        <title>Acetobacter oryzifermentans sp. nov., isolated from Korea traditional vinegar and reclassification of Acetobacter pasteurianus subsp. ascendens (Henneberg 1898) as Acetobacter ascendens comb. nov.</title>
        <authorList>
            <person name="Cho G.Y."/>
            <person name="Lee S.H."/>
        </authorList>
    </citation>
    <scope>NUCLEOTIDE SEQUENCE [LARGE SCALE GENOMIC DNA]</scope>
    <source>
        <strain evidence="1 2">SH</strain>
    </source>
</reference>
<sequence length="166" mass="18487">MTETRAPFNGKKKDPIGVFVRLHDGMLNEKQIAALCNPKRSSTENILTIGTPVTGGEMDYYAQIIWFEDAPEPEIVAWRNRDIKKGDNVKVVRQSDALAKLVERDAEIARLNQKITKLKDIIAGAMIQSCLHGADGDIGRLRRVEAELEAVNALNRSEGMSRENCP</sequence>